<dbReference type="InterPro" id="IPR050109">
    <property type="entry name" value="HTH-type_TetR-like_transc_reg"/>
</dbReference>
<evidence type="ECO:0000256" key="1">
    <source>
        <dbReference type="ARBA" id="ARBA00023015"/>
    </source>
</evidence>
<dbReference type="SUPFAM" id="SSF48498">
    <property type="entry name" value="Tetracyclin repressor-like, C-terminal domain"/>
    <property type="match status" value="1"/>
</dbReference>
<keyword evidence="2" id="KW-0238">DNA-binding</keyword>
<dbReference type="SUPFAM" id="SSF46689">
    <property type="entry name" value="Homeodomain-like"/>
    <property type="match status" value="1"/>
</dbReference>
<dbReference type="RefSeq" id="WP_189209041.1">
    <property type="nucleotide sequence ID" value="NZ_BMRB01000001.1"/>
</dbReference>
<evidence type="ECO:0000256" key="2">
    <source>
        <dbReference type="ARBA" id="ARBA00023125"/>
    </source>
</evidence>
<dbReference type="EMBL" id="BMRB01000001">
    <property type="protein sequence ID" value="GGS19258.1"/>
    <property type="molecule type" value="Genomic_DNA"/>
</dbReference>
<comment type="caution">
    <text evidence="5">The sequence shown here is derived from an EMBL/GenBank/DDBJ whole genome shotgun (WGS) entry which is preliminary data.</text>
</comment>
<evidence type="ECO:0000259" key="4">
    <source>
        <dbReference type="Pfam" id="PF00440"/>
    </source>
</evidence>
<keyword evidence="1" id="KW-0805">Transcription regulation</keyword>
<keyword evidence="6" id="KW-1185">Reference proteome</keyword>
<dbReference type="Gene3D" id="1.10.357.10">
    <property type="entry name" value="Tetracycline Repressor, domain 2"/>
    <property type="match status" value="1"/>
</dbReference>
<accession>A0A918G524</accession>
<keyword evidence="3" id="KW-0804">Transcription</keyword>
<feature type="domain" description="HTH tetR-type" evidence="4">
    <location>
        <begin position="12"/>
        <end position="54"/>
    </location>
</feature>
<evidence type="ECO:0000256" key="3">
    <source>
        <dbReference type="ARBA" id="ARBA00023163"/>
    </source>
</evidence>
<dbReference type="InterPro" id="IPR009057">
    <property type="entry name" value="Homeodomain-like_sf"/>
</dbReference>
<dbReference type="Proteomes" id="UP000660680">
    <property type="component" value="Unassembled WGS sequence"/>
</dbReference>
<protein>
    <submittedName>
        <fullName evidence="5">TetR family transcriptional regulator</fullName>
    </submittedName>
</protein>
<evidence type="ECO:0000313" key="6">
    <source>
        <dbReference type="Proteomes" id="UP000660680"/>
    </source>
</evidence>
<dbReference type="PANTHER" id="PTHR30055:SF240">
    <property type="entry name" value="HTH-TYPE TRANSCRIPTIONAL REGULATOR ACRR"/>
    <property type="match status" value="1"/>
</dbReference>
<dbReference type="InterPro" id="IPR036271">
    <property type="entry name" value="Tet_transcr_reg_TetR-rel_C_sf"/>
</dbReference>
<organism evidence="5 6">
    <name type="scientific">Actinokineospora fastidiosa</name>
    <dbReference type="NCBI Taxonomy" id="1816"/>
    <lineage>
        <taxon>Bacteria</taxon>
        <taxon>Bacillati</taxon>
        <taxon>Actinomycetota</taxon>
        <taxon>Actinomycetes</taxon>
        <taxon>Pseudonocardiales</taxon>
        <taxon>Pseudonocardiaceae</taxon>
        <taxon>Actinokineospora</taxon>
    </lineage>
</organism>
<dbReference type="GO" id="GO:0003700">
    <property type="term" value="F:DNA-binding transcription factor activity"/>
    <property type="evidence" value="ECO:0007669"/>
    <property type="project" value="TreeGrafter"/>
</dbReference>
<name>A0A918G524_9PSEU</name>
<gene>
    <name evidence="5" type="ORF">GCM10010171_09810</name>
</gene>
<sequence length="185" mass="20268">MQVTARREQIAQTAIAIIGEHGFAQCTFKRITEEAGLSSTRLVSYHFKDKNELLMTLLTTTIGRADELMAARLAGTTDRVAMLRGYIESQVDLLRLHPAYARTIVEVGRHVADFAPVLRDFRVGRLERQLAQGKAEGVFGDIDVTVTAQCVRSAIDGATERSAEGLDMADYGRAVADLFVKAVLA</sequence>
<dbReference type="GO" id="GO:0000976">
    <property type="term" value="F:transcription cis-regulatory region binding"/>
    <property type="evidence" value="ECO:0007669"/>
    <property type="project" value="TreeGrafter"/>
</dbReference>
<dbReference type="AlphaFoldDB" id="A0A918G524"/>
<reference evidence="5" key="1">
    <citation type="journal article" date="2014" name="Int. J. Syst. Evol. Microbiol.">
        <title>Complete genome sequence of Corynebacterium casei LMG S-19264T (=DSM 44701T), isolated from a smear-ripened cheese.</title>
        <authorList>
            <consortium name="US DOE Joint Genome Institute (JGI-PGF)"/>
            <person name="Walter F."/>
            <person name="Albersmeier A."/>
            <person name="Kalinowski J."/>
            <person name="Ruckert C."/>
        </authorList>
    </citation>
    <scope>NUCLEOTIDE SEQUENCE</scope>
    <source>
        <strain evidence="5">JCM 3276</strain>
    </source>
</reference>
<dbReference type="Pfam" id="PF00440">
    <property type="entry name" value="TetR_N"/>
    <property type="match status" value="1"/>
</dbReference>
<dbReference type="InterPro" id="IPR001647">
    <property type="entry name" value="HTH_TetR"/>
</dbReference>
<evidence type="ECO:0000313" key="5">
    <source>
        <dbReference type="EMBL" id="GGS19258.1"/>
    </source>
</evidence>
<dbReference type="PANTHER" id="PTHR30055">
    <property type="entry name" value="HTH-TYPE TRANSCRIPTIONAL REGULATOR RUTR"/>
    <property type="match status" value="1"/>
</dbReference>
<proteinExistence type="predicted"/>
<reference evidence="5" key="2">
    <citation type="submission" date="2020-09" db="EMBL/GenBank/DDBJ databases">
        <authorList>
            <person name="Sun Q."/>
            <person name="Ohkuma M."/>
        </authorList>
    </citation>
    <scope>NUCLEOTIDE SEQUENCE</scope>
    <source>
        <strain evidence="5">JCM 3276</strain>
    </source>
</reference>